<keyword evidence="4" id="KW-1185">Reference proteome</keyword>
<evidence type="ECO:0000256" key="2">
    <source>
        <dbReference type="SAM" id="Phobius"/>
    </source>
</evidence>
<evidence type="ECO:0000256" key="1">
    <source>
        <dbReference type="SAM" id="MobiDB-lite"/>
    </source>
</evidence>
<reference evidence="3 4" key="1">
    <citation type="submission" date="2014-09" db="EMBL/GenBank/DDBJ databases">
        <title>Genome sequences of Lysobacter dokdonensis DS-58.</title>
        <authorList>
            <person name="Kim J.F."/>
            <person name="Kwak M.-J."/>
        </authorList>
    </citation>
    <scope>NUCLEOTIDE SEQUENCE [LARGE SCALE GENOMIC DNA]</scope>
    <source>
        <strain evidence="3 4">DS-58</strain>
    </source>
</reference>
<evidence type="ECO:0008006" key="5">
    <source>
        <dbReference type="Google" id="ProtNLM"/>
    </source>
</evidence>
<protein>
    <recommendedName>
        <fullName evidence="5">Transmembrane protein</fullName>
    </recommendedName>
</protein>
<sequence>MFEADARALRTSAPTPPPPWRIAQAARARAARRLARRVRWLWRIATIAFVAAAIPVVLHDPRTLPGLVAPLLLGALACWRDEPGVPRDA</sequence>
<dbReference type="STRING" id="1300345.LF41_2105"/>
<keyword evidence="2" id="KW-0472">Membrane</keyword>
<dbReference type="EMBL" id="JRKJ01000003">
    <property type="protein sequence ID" value="KGQ20151.1"/>
    <property type="molecule type" value="Genomic_DNA"/>
</dbReference>
<evidence type="ECO:0000313" key="3">
    <source>
        <dbReference type="EMBL" id="KGQ20151.1"/>
    </source>
</evidence>
<keyword evidence="2" id="KW-0812">Transmembrane</keyword>
<gene>
    <name evidence="3" type="ORF">LF41_2105</name>
</gene>
<accession>A0A0A2WIY3</accession>
<dbReference type="PATRIC" id="fig|1300345.3.peg.686"/>
<keyword evidence="2" id="KW-1133">Transmembrane helix</keyword>
<dbReference type="Proteomes" id="UP000030518">
    <property type="component" value="Unassembled WGS sequence"/>
</dbReference>
<comment type="caution">
    <text evidence="3">The sequence shown here is derived from an EMBL/GenBank/DDBJ whole genome shotgun (WGS) entry which is preliminary data.</text>
</comment>
<organism evidence="3 4">
    <name type="scientific">Lysobacter dokdonensis DS-58</name>
    <dbReference type="NCBI Taxonomy" id="1300345"/>
    <lineage>
        <taxon>Bacteria</taxon>
        <taxon>Pseudomonadati</taxon>
        <taxon>Pseudomonadota</taxon>
        <taxon>Gammaproteobacteria</taxon>
        <taxon>Lysobacterales</taxon>
        <taxon>Lysobacteraceae</taxon>
        <taxon>Noviluteimonas</taxon>
    </lineage>
</organism>
<proteinExistence type="predicted"/>
<feature type="region of interest" description="Disordered" evidence="1">
    <location>
        <begin position="1"/>
        <end position="20"/>
    </location>
</feature>
<evidence type="ECO:0000313" key="4">
    <source>
        <dbReference type="Proteomes" id="UP000030518"/>
    </source>
</evidence>
<dbReference type="AlphaFoldDB" id="A0A0A2WIY3"/>
<feature type="transmembrane region" description="Helical" evidence="2">
    <location>
        <begin position="40"/>
        <end position="58"/>
    </location>
</feature>
<name>A0A0A2WIY3_9GAMM</name>